<evidence type="ECO:0000313" key="2">
    <source>
        <dbReference type="Proteomes" id="UP000824976"/>
    </source>
</evidence>
<organism evidence="1 2">
    <name type="scientific">Dickeya zeae</name>
    <dbReference type="NCBI Taxonomy" id="204042"/>
    <lineage>
        <taxon>Bacteria</taxon>
        <taxon>Pseudomonadati</taxon>
        <taxon>Pseudomonadota</taxon>
        <taxon>Gammaproteobacteria</taxon>
        <taxon>Enterobacterales</taxon>
        <taxon>Pectobacteriaceae</taxon>
        <taxon>Dickeya</taxon>
    </lineage>
</organism>
<dbReference type="EMBL" id="CP040817">
    <property type="protein sequence ID" value="QYM92791.1"/>
    <property type="molecule type" value="Genomic_DNA"/>
</dbReference>
<name>A0ABX8W281_9GAMM</name>
<evidence type="ECO:0000313" key="1">
    <source>
        <dbReference type="EMBL" id="QYM92791.1"/>
    </source>
</evidence>
<protein>
    <submittedName>
        <fullName evidence="1">Uncharacterized protein</fullName>
    </submittedName>
</protein>
<sequence length="269" mass="30462">MKRDVIPFEYATIARATRFFGCEVEDIFHWNEIGLIKLSLSFDDFNGTLLSIDNESFEFAPEFNGSAVDEVELDYRDSISSFVCERVLLDSVAGICRIHGVATGLWVPNPATIDHLKNHGNFLSSFSASPYGANTDYRVMVEVKKAKSSAIDIIHTHEGDNYYPDITAENLTLYKDDLITIKRLLAEGVGNITEQSEETTKPGQKEHIKQFEVICQLLKMIGLSDDEIYTKPPAQLQRILEQKASMLKITFPGIDKNTWGRWRSRFPSK</sequence>
<reference evidence="1 2" key="1">
    <citation type="submission" date="2019-06" db="EMBL/GenBank/DDBJ databases">
        <title>Complete genome of Dickeya zeae PL65.</title>
        <authorList>
            <person name="Boluk G."/>
            <person name="Arif M."/>
        </authorList>
    </citation>
    <scope>NUCLEOTIDE SEQUENCE [LARGE SCALE GENOMIC DNA]</scope>
    <source>
        <strain evidence="1 2">PL65</strain>
    </source>
</reference>
<gene>
    <name evidence="1" type="ORF">FGI21_13430</name>
</gene>
<keyword evidence="2" id="KW-1185">Reference proteome</keyword>
<dbReference type="Proteomes" id="UP000824976">
    <property type="component" value="Chromosome"/>
</dbReference>
<accession>A0ABX8W281</accession>
<dbReference type="RefSeq" id="WP_220176971.1">
    <property type="nucleotide sequence ID" value="NZ_CP040817.1"/>
</dbReference>
<proteinExistence type="predicted"/>